<keyword evidence="1" id="KW-0812">Transmembrane</keyword>
<evidence type="ECO:0000313" key="3">
    <source>
        <dbReference type="Proteomes" id="UP000663879"/>
    </source>
</evidence>
<organism evidence="2 3">
    <name type="scientific">Brachionus calyciflorus</name>
    <dbReference type="NCBI Taxonomy" id="104777"/>
    <lineage>
        <taxon>Eukaryota</taxon>
        <taxon>Metazoa</taxon>
        <taxon>Spiralia</taxon>
        <taxon>Gnathifera</taxon>
        <taxon>Rotifera</taxon>
        <taxon>Eurotatoria</taxon>
        <taxon>Monogononta</taxon>
        <taxon>Pseudotrocha</taxon>
        <taxon>Ploima</taxon>
        <taxon>Brachionidae</taxon>
        <taxon>Brachionus</taxon>
    </lineage>
</organism>
<reference evidence="2" key="1">
    <citation type="submission" date="2021-02" db="EMBL/GenBank/DDBJ databases">
        <authorList>
            <person name="Nowell W R."/>
        </authorList>
    </citation>
    <scope>NUCLEOTIDE SEQUENCE</scope>
    <source>
        <strain evidence="2">Ploen Becks lab</strain>
    </source>
</reference>
<evidence type="ECO:0000256" key="1">
    <source>
        <dbReference type="SAM" id="Phobius"/>
    </source>
</evidence>
<keyword evidence="1" id="KW-1133">Transmembrane helix</keyword>
<feature type="transmembrane region" description="Helical" evidence="1">
    <location>
        <begin position="59"/>
        <end position="78"/>
    </location>
</feature>
<keyword evidence="3" id="KW-1185">Reference proteome</keyword>
<evidence type="ECO:0000313" key="2">
    <source>
        <dbReference type="EMBL" id="CAF0757635.1"/>
    </source>
</evidence>
<keyword evidence="1" id="KW-0472">Membrane</keyword>
<dbReference type="EMBL" id="CAJNOC010000409">
    <property type="protein sequence ID" value="CAF0757635.1"/>
    <property type="molecule type" value="Genomic_DNA"/>
</dbReference>
<dbReference type="OrthoDB" id="5969023at2759"/>
<dbReference type="AlphaFoldDB" id="A0A813Q133"/>
<name>A0A813Q133_9BILA</name>
<accession>A0A813Q133</accession>
<comment type="caution">
    <text evidence="2">The sequence shown here is derived from an EMBL/GenBank/DDBJ whole genome shotgun (WGS) entry which is preliminary data.</text>
</comment>
<dbReference type="Proteomes" id="UP000663879">
    <property type="component" value="Unassembled WGS sequence"/>
</dbReference>
<gene>
    <name evidence="2" type="ORF">OXX778_LOCUS4260</name>
</gene>
<proteinExistence type="predicted"/>
<protein>
    <submittedName>
        <fullName evidence="2">Uncharacterized protein</fullName>
    </submittedName>
</protein>
<sequence length="175" mass="20320">MYSKDQSSKGIVGTTAKSALLSLISEGNKFPDNYFWDEEKERLKFDENGKIRNINRGRAILILMSAMISRGLITTLLIKPIKFRLLRGEIPSHMKINLKILATIMCFIVRKVNNNTEIPLDFPWEWQSSLFNDLRMKPIYKNSDVIFTIDKCKKLFIAWANEYINRLDETAGLTR</sequence>